<dbReference type="AlphaFoldDB" id="A0A0A9HKJ8"/>
<evidence type="ECO:0000313" key="1">
    <source>
        <dbReference type="EMBL" id="JAE33418.1"/>
    </source>
</evidence>
<protein>
    <submittedName>
        <fullName evidence="1">Uncharacterized protein</fullName>
    </submittedName>
</protein>
<sequence length="67" mass="7670">MEHKMGKFAILSPILNKTIFIFQFSTFTCFKVHEKSGPRNVEKQNKNVIIENLKKGLSLCPNLPAYS</sequence>
<accession>A0A0A9HKJ8</accession>
<organism evidence="1">
    <name type="scientific">Arundo donax</name>
    <name type="common">Giant reed</name>
    <name type="synonym">Donax arundinaceus</name>
    <dbReference type="NCBI Taxonomy" id="35708"/>
    <lineage>
        <taxon>Eukaryota</taxon>
        <taxon>Viridiplantae</taxon>
        <taxon>Streptophyta</taxon>
        <taxon>Embryophyta</taxon>
        <taxon>Tracheophyta</taxon>
        <taxon>Spermatophyta</taxon>
        <taxon>Magnoliopsida</taxon>
        <taxon>Liliopsida</taxon>
        <taxon>Poales</taxon>
        <taxon>Poaceae</taxon>
        <taxon>PACMAD clade</taxon>
        <taxon>Arundinoideae</taxon>
        <taxon>Arundineae</taxon>
        <taxon>Arundo</taxon>
    </lineage>
</organism>
<reference evidence="1" key="1">
    <citation type="submission" date="2014-09" db="EMBL/GenBank/DDBJ databases">
        <authorList>
            <person name="Magalhaes I.L.F."/>
            <person name="Oliveira U."/>
            <person name="Santos F.R."/>
            <person name="Vidigal T.H.D.A."/>
            <person name="Brescovit A.D."/>
            <person name="Santos A.J."/>
        </authorList>
    </citation>
    <scope>NUCLEOTIDE SEQUENCE</scope>
    <source>
        <tissue evidence="1">Shoot tissue taken approximately 20 cm above the soil surface</tissue>
    </source>
</reference>
<dbReference type="EMBL" id="GBRH01164478">
    <property type="protein sequence ID" value="JAE33418.1"/>
    <property type="molecule type" value="Transcribed_RNA"/>
</dbReference>
<name>A0A0A9HKJ8_ARUDO</name>
<reference evidence="1" key="2">
    <citation type="journal article" date="2015" name="Data Brief">
        <title>Shoot transcriptome of the giant reed, Arundo donax.</title>
        <authorList>
            <person name="Barrero R.A."/>
            <person name="Guerrero F.D."/>
            <person name="Moolhuijzen P."/>
            <person name="Goolsby J.A."/>
            <person name="Tidwell J."/>
            <person name="Bellgard S.E."/>
            <person name="Bellgard M.I."/>
        </authorList>
    </citation>
    <scope>NUCLEOTIDE SEQUENCE</scope>
    <source>
        <tissue evidence="1">Shoot tissue taken approximately 20 cm above the soil surface</tissue>
    </source>
</reference>
<proteinExistence type="predicted"/>